<accession>A0A2N1JCX1</accession>
<name>A0A2N1JCX1_9BASI</name>
<dbReference type="OrthoDB" id="10252926at2759"/>
<feature type="coiled-coil region" evidence="1">
    <location>
        <begin position="15"/>
        <end position="45"/>
    </location>
</feature>
<protein>
    <submittedName>
        <fullName evidence="2">Did4p</fullName>
    </submittedName>
</protein>
<gene>
    <name evidence="2" type="primary">DID4</name>
    <name evidence="2" type="ORF">MVES_001466</name>
</gene>
<dbReference type="Proteomes" id="UP000232875">
    <property type="component" value="Unassembled WGS sequence"/>
</dbReference>
<evidence type="ECO:0000256" key="1">
    <source>
        <dbReference type="SAM" id="Coils"/>
    </source>
</evidence>
<dbReference type="GeneID" id="80901063"/>
<proteinExistence type="predicted"/>
<dbReference type="GO" id="GO:0007034">
    <property type="term" value="P:vacuolar transport"/>
    <property type="evidence" value="ECO:0007669"/>
    <property type="project" value="InterPro"/>
</dbReference>
<dbReference type="STRING" id="2020962.A0A2N1JCX1"/>
<dbReference type="PANTHER" id="PTHR10476">
    <property type="entry name" value="CHARGED MULTIVESICULAR BODY PROTEIN"/>
    <property type="match status" value="1"/>
</dbReference>
<dbReference type="AlphaFoldDB" id="A0A2N1JCX1"/>
<dbReference type="InterPro" id="IPR005024">
    <property type="entry name" value="Snf7_fam"/>
</dbReference>
<organism evidence="2 3">
    <name type="scientific">Malassezia vespertilionis</name>
    <dbReference type="NCBI Taxonomy" id="2020962"/>
    <lineage>
        <taxon>Eukaryota</taxon>
        <taxon>Fungi</taxon>
        <taxon>Dikarya</taxon>
        <taxon>Basidiomycota</taxon>
        <taxon>Ustilaginomycotina</taxon>
        <taxon>Malasseziomycetes</taxon>
        <taxon>Malasseziales</taxon>
        <taxon>Malasseziaceae</taxon>
        <taxon>Malassezia</taxon>
    </lineage>
</organism>
<evidence type="ECO:0000313" key="3">
    <source>
        <dbReference type="Proteomes" id="UP000232875"/>
    </source>
</evidence>
<dbReference type="EMBL" id="KZ454989">
    <property type="protein sequence ID" value="PKI84395.1"/>
    <property type="molecule type" value="Genomic_DNA"/>
</dbReference>
<keyword evidence="1" id="KW-0175">Coiled coil</keyword>
<dbReference type="Gene3D" id="6.10.140.1230">
    <property type="match status" value="1"/>
</dbReference>
<evidence type="ECO:0000313" key="2">
    <source>
        <dbReference type="EMBL" id="PKI84395.1"/>
    </source>
</evidence>
<reference evidence="2 3" key="1">
    <citation type="submission" date="2017-10" db="EMBL/GenBank/DDBJ databases">
        <title>A novel species of cold-tolerant Malassezia isolated from bats.</title>
        <authorList>
            <person name="Lorch J.M."/>
            <person name="Palmer J.M."/>
            <person name="Vanderwolf K.J."/>
            <person name="Schmidt K.Z."/>
            <person name="Verant M.L."/>
            <person name="Weller T.J."/>
            <person name="Blehert D.S."/>
        </authorList>
    </citation>
    <scope>NUCLEOTIDE SEQUENCE [LARGE SCALE GENOMIC DNA]</scope>
    <source>
        <strain evidence="2 3">NWHC:44797-103</strain>
    </source>
</reference>
<dbReference type="RefSeq" id="XP_056062375.1">
    <property type="nucleotide sequence ID" value="XM_056206400.1"/>
</dbReference>
<sequence>MSILESLFGRSQTPAERLRAHLRSLQRARREMDRERTKLEAQEKTLVQDIKKSARQGQMAACKVMARDLVRTRRNVHKFYQMSTQLQAVGLRMQTLRSTQQMSEAMKGASKALGSMNRSMNIMSVQRILQEFERESGTMDMKEEMMSDTMEDAFGEDAMLDGEGEHEESDAILREVLDEIGISVNQQLSSVPESAPAPASAALPARVAVGESAGGASSGVADLSEDSALQARLDKLRKM</sequence>
<keyword evidence="3" id="KW-1185">Reference proteome</keyword>
<dbReference type="Pfam" id="PF03357">
    <property type="entry name" value="Snf7"/>
    <property type="match status" value="1"/>
</dbReference>